<dbReference type="SUPFAM" id="SSF53474">
    <property type="entry name" value="alpha/beta-Hydrolases"/>
    <property type="match status" value="2"/>
</dbReference>
<reference evidence="3 4" key="1">
    <citation type="submission" date="2019-02" db="EMBL/GenBank/DDBJ databases">
        <title>Genome sequencing of the rare red list fungi Phlebia centrifuga.</title>
        <authorList>
            <person name="Buettner E."/>
            <person name="Kellner H."/>
        </authorList>
    </citation>
    <scope>NUCLEOTIDE SEQUENCE [LARGE SCALE GENOMIC DNA]</scope>
    <source>
        <strain evidence="3 4">DSM 108282</strain>
    </source>
</reference>
<evidence type="ECO:0000259" key="2">
    <source>
        <dbReference type="Pfam" id="PF00561"/>
    </source>
</evidence>
<dbReference type="AlphaFoldDB" id="A0A4S4KUE2"/>
<evidence type="ECO:0000313" key="3">
    <source>
        <dbReference type="EMBL" id="THH02294.1"/>
    </source>
</evidence>
<name>A0A4S4KUE2_9APHY</name>
<dbReference type="GO" id="GO:0016747">
    <property type="term" value="F:acyltransferase activity, transferring groups other than amino-acyl groups"/>
    <property type="evidence" value="ECO:0007669"/>
    <property type="project" value="InterPro"/>
</dbReference>
<keyword evidence="4" id="KW-1185">Reference proteome</keyword>
<feature type="domain" description="AB hydrolase-1" evidence="2">
    <location>
        <begin position="218"/>
        <end position="319"/>
    </location>
</feature>
<dbReference type="PANTHER" id="PTHR32268:SF15">
    <property type="entry name" value="HOMOSERINE ACETYLTRANSFERASE FAMILY PROTEIN (AFU_ORTHOLOGUE AFUA_1G15350)"/>
    <property type="match status" value="1"/>
</dbReference>
<dbReference type="Gene3D" id="3.40.50.1820">
    <property type="entry name" value="alpha/beta hydrolase"/>
    <property type="match status" value="2"/>
</dbReference>
<proteinExistence type="inferred from homology"/>
<evidence type="ECO:0000256" key="1">
    <source>
        <dbReference type="ARBA" id="ARBA00006886"/>
    </source>
</evidence>
<dbReference type="PANTHER" id="PTHR32268">
    <property type="entry name" value="HOMOSERINE O-ACETYLTRANSFERASE"/>
    <property type="match status" value="1"/>
</dbReference>
<accession>A0A4S4KUE2</accession>
<organism evidence="3 4">
    <name type="scientific">Hermanssonia centrifuga</name>
    <dbReference type="NCBI Taxonomy" id="98765"/>
    <lineage>
        <taxon>Eukaryota</taxon>
        <taxon>Fungi</taxon>
        <taxon>Dikarya</taxon>
        <taxon>Basidiomycota</taxon>
        <taxon>Agaricomycotina</taxon>
        <taxon>Agaricomycetes</taxon>
        <taxon>Polyporales</taxon>
        <taxon>Meruliaceae</taxon>
        <taxon>Hermanssonia</taxon>
    </lineage>
</organism>
<dbReference type="InterPro" id="IPR000073">
    <property type="entry name" value="AB_hydrolase_1"/>
</dbReference>
<dbReference type="EMBL" id="SGPJ01000008">
    <property type="protein sequence ID" value="THH02294.1"/>
    <property type="molecule type" value="Genomic_DNA"/>
</dbReference>
<dbReference type="InterPro" id="IPR008220">
    <property type="entry name" value="HAT_MetX-like"/>
</dbReference>
<dbReference type="InterPro" id="IPR029058">
    <property type="entry name" value="AB_hydrolase_fold"/>
</dbReference>
<sequence>MVIQRILASYSQLAMEAVLTGFLDQDYMIGEDKALDPKKYYIVIFALFSNGESSSPSNTPAPYNGPYFPVVTYEDNVRAQHQVLTKELKVSKVFCAIGFSMGGQQAYYWPVMYPDLVESFLEGPKAALVASKDFQDGHYTSIPQHGIRAFGRVYSAWAYGQTWFRNYGYLQNDLYKNLEDFLRADWEGGFVTTWDANDMLTLLRTWQLGDVSHLEYMIGEDQALDTKKYYIITFALFSNGESSSPSNTPAPYNGPYFPVVTYEDNIRAQYQVLTKELNVSKAFCVIGFSMGGQQAYHWAAIYPDFVERFISICSSARTSLHNRCSLEGMKAALVASQDFQGGHYTTAPYQGIRAFGIVGNAWSSSQAWFRDRYHLENGKYKDFEDFLRAEGENMFLTWDANDMLTLLRTWQLGDISRVSTTGTSLQGDLVGVLGNITAKALIMPCKTDLWFSPDDSALEVAAMKNGIAKLVVIPSDWGHMAGGWANDEDVQFVKEQVKVFFAEST</sequence>
<comment type="similarity">
    <text evidence="1">Belongs to the AB hydrolase superfamily. MetX family.</text>
</comment>
<evidence type="ECO:0000313" key="4">
    <source>
        <dbReference type="Proteomes" id="UP000309038"/>
    </source>
</evidence>
<gene>
    <name evidence="3" type="ORF">EW026_g569</name>
</gene>
<comment type="caution">
    <text evidence="3">The sequence shown here is derived from an EMBL/GenBank/DDBJ whole genome shotgun (WGS) entry which is preliminary data.</text>
</comment>
<dbReference type="Pfam" id="PF00561">
    <property type="entry name" value="Abhydrolase_1"/>
    <property type="match status" value="1"/>
</dbReference>
<dbReference type="Proteomes" id="UP000309038">
    <property type="component" value="Unassembled WGS sequence"/>
</dbReference>
<protein>
    <recommendedName>
        <fullName evidence="2">AB hydrolase-1 domain-containing protein</fullName>
    </recommendedName>
</protein>